<dbReference type="Pfam" id="PF05168">
    <property type="entry name" value="HEPN"/>
    <property type="match status" value="1"/>
</dbReference>
<reference evidence="3 4" key="1">
    <citation type="submission" date="2019-02" db="EMBL/GenBank/DDBJ databases">
        <title>Draft genome sequence of Arthrospira platensis NIES-3787.</title>
        <authorList>
            <person name="Yamaguchi H."/>
            <person name="Suzuki S."/>
            <person name="Kawachi M."/>
        </authorList>
    </citation>
    <scope>NUCLEOTIDE SEQUENCE [LARGE SCALE GENOMIC DNA]</scope>
    <source>
        <strain evidence="3 4">NIES-3787</strain>
    </source>
</reference>
<evidence type="ECO:0000313" key="4">
    <source>
        <dbReference type="Proteomes" id="UP000438874"/>
    </source>
</evidence>
<dbReference type="AlphaFoldDB" id="A0A6H9FVY3"/>
<dbReference type="PANTHER" id="PTHR36565:SF1">
    <property type="entry name" value="UPF0332 PROTEIN TM_1000"/>
    <property type="match status" value="1"/>
</dbReference>
<organism evidence="3 4">
    <name type="scientific">Microcystis aeruginosa NIES-3787</name>
    <dbReference type="NCBI Taxonomy" id="2517782"/>
    <lineage>
        <taxon>Bacteria</taxon>
        <taxon>Bacillati</taxon>
        <taxon>Cyanobacteriota</taxon>
        <taxon>Cyanophyceae</taxon>
        <taxon>Oscillatoriophycideae</taxon>
        <taxon>Chroococcales</taxon>
        <taxon>Microcystaceae</taxon>
        <taxon>Microcystis</taxon>
    </lineage>
</organism>
<dbReference type="PANTHER" id="PTHR36565">
    <property type="entry name" value="UPF0332 PROTEIN TM_1000"/>
    <property type="match status" value="1"/>
</dbReference>
<proteinExistence type="inferred from homology"/>
<gene>
    <name evidence="3" type="ORF">NIES3787_29870</name>
</gene>
<comment type="caution">
    <text evidence="3">The sequence shown here is derived from an EMBL/GenBank/DDBJ whole genome shotgun (WGS) entry which is preliminary data.</text>
</comment>
<dbReference type="EMBL" id="BJCH01000039">
    <property type="protein sequence ID" value="GCL47281.1"/>
    <property type="molecule type" value="Genomic_DNA"/>
</dbReference>
<name>A0A6H9FVY3_MICAE</name>
<comment type="similarity">
    <text evidence="1">Belongs to the UPF0332 family.</text>
</comment>
<evidence type="ECO:0000259" key="2">
    <source>
        <dbReference type="Pfam" id="PF05168"/>
    </source>
</evidence>
<accession>A0A6H9FVY3</accession>
<dbReference type="InterPro" id="IPR007842">
    <property type="entry name" value="HEPN_dom"/>
</dbReference>
<sequence>MNADILLHKAHTALASAKLLLESGDADVACNRAYYAMFDAARAALMAFQNSDEVLTIKTHSGLISSFSLQLVKPGMIDIELGKALNKVEDLRLIADYKGDAITVEDAGWAVEQAQTFFAAVRSRFFADQT</sequence>
<evidence type="ECO:0000256" key="1">
    <source>
        <dbReference type="ARBA" id="ARBA00038248"/>
    </source>
</evidence>
<dbReference type="Proteomes" id="UP000438874">
    <property type="component" value="Unassembled WGS sequence"/>
</dbReference>
<dbReference type="Gene3D" id="1.20.120.330">
    <property type="entry name" value="Nucleotidyltransferases domain 2"/>
    <property type="match status" value="1"/>
</dbReference>
<feature type="domain" description="HEPN" evidence="2">
    <location>
        <begin position="5"/>
        <end position="122"/>
    </location>
</feature>
<evidence type="ECO:0000313" key="3">
    <source>
        <dbReference type="EMBL" id="GCL47281.1"/>
    </source>
</evidence>
<protein>
    <recommendedName>
        <fullName evidence="2">HEPN domain-containing protein</fullName>
    </recommendedName>
</protein>
<dbReference type="InterPro" id="IPR052226">
    <property type="entry name" value="UPF0332_toxin"/>
</dbReference>